<dbReference type="InterPro" id="IPR013083">
    <property type="entry name" value="Znf_RING/FYVE/PHD"/>
</dbReference>
<dbReference type="GO" id="GO:0061630">
    <property type="term" value="F:ubiquitin protein ligase activity"/>
    <property type="evidence" value="ECO:0007669"/>
    <property type="project" value="TreeGrafter"/>
</dbReference>
<dbReference type="Proteomes" id="UP000800094">
    <property type="component" value="Unassembled WGS sequence"/>
</dbReference>
<dbReference type="GO" id="GO:0016567">
    <property type="term" value="P:protein ubiquitination"/>
    <property type="evidence" value="ECO:0007669"/>
    <property type="project" value="TreeGrafter"/>
</dbReference>
<dbReference type="Gene3D" id="3.30.40.10">
    <property type="entry name" value="Zinc/RING finger domain, C3HC4 (zinc finger)"/>
    <property type="match status" value="1"/>
</dbReference>
<dbReference type="RefSeq" id="XP_033687413.1">
    <property type="nucleotide sequence ID" value="XM_033832997.1"/>
</dbReference>
<keyword evidence="7" id="KW-1185">Reference proteome</keyword>
<dbReference type="OrthoDB" id="3752259at2759"/>
<evidence type="ECO:0000256" key="4">
    <source>
        <dbReference type="PROSITE-ProRule" id="PRU00175"/>
    </source>
</evidence>
<dbReference type="PANTHER" id="PTHR45969:SF69">
    <property type="entry name" value="FINGER DOMAIN PROTEIN, PUTATIVE (AFU_ORTHOLOGUE AFUA_3G12190)-RELATED"/>
    <property type="match status" value="1"/>
</dbReference>
<dbReference type="PANTHER" id="PTHR45969">
    <property type="entry name" value="RING ZINC FINGER PROTEIN-RELATED"/>
    <property type="match status" value="1"/>
</dbReference>
<proteinExistence type="predicted"/>
<dbReference type="PROSITE" id="PS50089">
    <property type="entry name" value="ZF_RING_2"/>
    <property type="match status" value="1"/>
</dbReference>
<name>A0A6A6IQ62_9PLEO</name>
<evidence type="ECO:0000256" key="1">
    <source>
        <dbReference type="ARBA" id="ARBA00022723"/>
    </source>
</evidence>
<dbReference type="AlphaFoldDB" id="A0A6A6IQ62"/>
<keyword evidence="2 4" id="KW-0863">Zinc-finger</keyword>
<protein>
    <recommendedName>
        <fullName evidence="5">RING-type domain-containing protein</fullName>
    </recommendedName>
</protein>
<keyword evidence="1" id="KW-0479">Metal-binding</keyword>
<gene>
    <name evidence="6" type="ORF">BU26DRAFT_562152</name>
</gene>
<accession>A0A6A6IQ62</accession>
<evidence type="ECO:0000259" key="5">
    <source>
        <dbReference type="PROSITE" id="PS50089"/>
    </source>
</evidence>
<dbReference type="Pfam" id="PF13639">
    <property type="entry name" value="zf-RING_2"/>
    <property type="match status" value="1"/>
</dbReference>
<keyword evidence="3" id="KW-0862">Zinc</keyword>
<dbReference type="InterPro" id="IPR001841">
    <property type="entry name" value="Znf_RING"/>
</dbReference>
<dbReference type="GeneID" id="54586327"/>
<evidence type="ECO:0000313" key="6">
    <source>
        <dbReference type="EMBL" id="KAF2252409.1"/>
    </source>
</evidence>
<evidence type="ECO:0000256" key="3">
    <source>
        <dbReference type="ARBA" id="ARBA00022833"/>
    </source>
</evidence>
<dbReference type="GO" id="GO:0008270">
    <property type="term" value="F:zinc ion binding"/>
    <property type="evidence" value="ECO:0007669"/>
    <property type="project" value="UniProtKB-KW"/>
</dbReference>
<dbReference type="EMBL" id="ML987192">
    <property type="protein sequence ID" value="KAF2252409.1"/>
    <property type="molecule type" value="Genomic_DNA"/>
</dbReference>
<sequence>MGLLRWDTVRILIEYDALLPSINEAVDYVNVGPDHDLVTLGHPILQPHLETLQAALREAQLANVDRDHRMRCAICLDGYDIEDHLPFQLSACNHLIGQGCIASWLNSTHEQATTCPHCRAVLCARRPRRPAGQTEAQTRRMDELDARHQRVQRGFGALFHLTEETQGRHEKRNLVEVITCFFKRLREGR</sequence>
<organism evidence="6 7">
    <name type="scientific">Trematosphaeria pertusa</name>
    <dbReference type="NCBI Taxonomy" id="390896"/>
    <lineage>
        <taxon>Eukaryota</taxon>
        <taxon>Fungi</taxon>
        <taxon>Dikarya</taxon>
        <taxon>Ascomycota</taxon>
        <taxon>Pezizomycotina</taxon>
        <taxon>Dothideomycetes</taxon>
        <taxon>Pleosporomycetidae</taxon>
        <taxon>Pleosporales</taxon>
        <taxon>Massarineae</taxon>
        <taxon>Trematosphaeriaceae</taxon>
        <taxon>Trematosphaeria</taxon>
    </lineage>
</organism>
<feature type="domain" description="RING-type" evidence="5">
    <location>
        <begin position="72"/>
        <end position="119"/>
    </location>
</feature>
<evidence type="ECO:0000256" key="2">
    <source>
        <dbReference type="ARBA" id="ARBA00022771"/>
    </source>
</evidence>
<dbReference type="SUPFAM" id="SSF57850">
    <property type="entry name" value="RING/U-box"/>
    <property type="match status" value="1"/>
</dbReference>
<evidence type="ECO:0000313" key="7">
    <source>
        <dbReference type="Proteomes" id="UP000800094"/>
    </source>
</evidence>
<reference evidence="6" key="1">
    <citation type="journal article" date="2020" name="Stud. Mycol.">
        <title>101 Dothideomycetes genomes: a test case for predicting lifestyles and emergence of pathogens.</title>
        <authorList>
            <person name="Haridas S."/>
            <person name="Albert R."/>
            <person name="Binder M."/>
            <person name="Bloem J."/>
            <person name="Labutti K."/>
            <person name="Salamov A."/>
            <person name="Andreopoulos B."/>
            <person name="Baker S."/>
            <person name="Barry K."/>
            <person name="Bills G."/>
            <person name="Bluhm B."/>
            <person name="Cannon C."/>
            <person name="Castanera R."/>
            <person name="Culley D."/>
            <person name="Daum C."/>
            <person name="Ezra D."/>
            <person name="Gonzalez J."/>
            <person name="Henrissat B."/>
            <person name="Kuo A."/>
            <person name="Liang C."/>
            <person name="Lipzen A."/>
            <person name="Lutzoni F."/>
            <person name="Magnuson J."/>
            <person name="Mondo S."/>
            <person name="Nolan M."/>
            <person name="Ohm R."/>
            <person name="Pangilinan J."/>
            <person name="Park H.-J."/>
            <person name="Ramirez L."/>
            <person name="Alfaro M."/>
            <person name="Sun H."/>
            <person name="Tritt A."/>
            <person name="Yoshinaga Y."/>
            <person name="Zwiers L.-H."/>
            <person name="Turgeon B."/>
            <person name="Goodwin S."/>
            <person name="Spatafora J."/>
            <person name="Crous P."/>
            <person name="Grigoriev I."/>
        </authorList>
    </citation>
    <scope>NUCLEOTIDE SEQUENCE</scope>
    <source>
        <strain evidence="6">CBS 122368</strain>
    </source>
</reference>